<proteinExistence type="predicted"/>
<dbReference type="EMBL" id="BOSL01000006">
    <property type="protein sequence ID" value="GIP53119.1"/>
    <property type="molecule type" value="Genomic_DNA"/>
</dbReference>
<evidence type="ECO:0000259" key="1">
    <source>
        <dbReference type="PROSITE" id="PS51725"/>
    </source>
</evidence>
<evidence type="ECO:0000313" key="2">
    <source>
        <dbReference type="EMBL" id="GIP53119.1"/>
    </source>
</evidence>
<reference evidence="2 3" key="1">
    <citation type="submission" date="2021-03" db="EMBL/GenBank/DDBJ databases">
        <title>Antimicrobial resistance genes in bacteria isolated from Japanese honey, and their potential for conferring macrolide and lincosamide resistance in the American foulbrood pathogen Paenibacillus larvae.</title>
        <authorList>
            <person name="Okamoto M."/>
            <person name="Kumagai M."/>
            <person name="Kanamori H."/>
            <person name="Takamatsu D."/>
        </authorList>
    </citation>
    <scope>NUCLEOTIDE SEQUENCE [LARGE SCALE GENOMIC DNA]</scope>
    <source>
        <strain evidence="2 3">J42TS3</strain>
    </source>
</reference>
<dbReference type="PROSITE" id="PS51725">
    <property type="entry name" value="ABM"/>
    <property type="match status" value="1"/>
</dbReference>
<sequence>MSKFGMNVKFTAKEGQRDALAQILLGAAAVAEGVPDCEKYIISVSDTEPDVIWVYEIWSNAEAHQASLDQEASKASIRQAMPLIAGVESCQIRPVGGKGL</sequence>
<protein>
    <recommendedName>
        <fullName evidence="1">ABM domain-containing protein</fullName>
    </recommendedName>
</protein>
<keyword evidence="3" id="KW-1185">Reference proteome</keyword>
<feature type="domain" description="ABM" evidence="1">
    <location>
        <begin position="4"/>
        <end position="92"/>
    </location>
</feature>
<dbReference type="Pfam" id="PF03992">
    <property type="entry name" value="ABM"/>
    <property type="match status" value="1"/>
</dbReference>
<dbReference type="SUPFAM" id="SSF54909">
    <property type="entry name" value="Dimeric alpha+beta barrel"/>
    <property type="match status" value="1"/>
</dbReference>
<dbReference type="Proteomes" id="UP000679992">
    <property type="component" value="Unassembled WGS sequence"/>
</dbReference>
<accession>A0ABQ4MAU9</accession>
<evidence type="ECO:0000313" key="3">
    <source>
        <dbReference type="Proteomes" id="UP000679992"/>
    </source>
</evidence>
<dbReference type="InterPro" id="IPR011008">
    <property type="entry name" value="Dimeric_a/b-barrel"/>
</dbReference>
<dbReference type="InterPro" id="IPR007138">
    <property type="entry name" value="ABM_dom"/>
</dbReference>
<dbReference type="RefSeq" id="WP_211021051.1">
    <property type="nucleotide sequence ID" value="NZ_BOSL01000006.1"/>
</dbReference>
<comment type="caution">
    <text evidence="2">The sequence shown here is derived from an EMBL/GenBank/DDBJ whole genome shotgun (WGS) entry which is preliminary data.</text>
</comment>
<dbReference type="Gene3D" id="3.30.70.100">
    <property type="match status" value="1"/>
</dbReference>
<organism evidence="2 3">
    <name type="scientific">Paenibacillus vini</name>
    <dbReference type="NCBI Taxonomy" id="1476024"/>
    <lineage>
        <taxon>Bacteria</taxon>
        <taxon>Bacillati</taxon>
        <taxon>Bacillota</taxon>
        <taxon>Bacilli</taxon>
        <taxon>Bacillales</taxon>
        <taxon>Paenibacillaceae</taxon>
        <taxon>Paenibacillus</taxon>
    </lineage>
</organism>
<gene>
    <name evidence="2" type="ORF">J42TS3_21540</name>
</gene>
<name>A0ABQ4MAU9_9BACL</name>